<sequence length="779" mass="86599">MDDASSKKRKVYSSCDTCKLRRVKCERDSEDQACTKCIEKGINCTTAGPNHKKLRTGKRIEQARHLFGVGERSVSEGNGASLVPYSGTAYITPVSDDGNIDMRTFDSATARSLTTNSVDSRLSLAEVVSTLSSHLIDEYFSVTPFRLPLYRWQNFQEDFENAGRRPEQMGGMGEVIAHCLIASGSYVSSSPAILGSGAPSLKKIDSEESNFIRFGQQRAAVCKTLLDRAVSMAENHGVFRVESSESILVLLLLEILVDHNDESGRRGRPFRAAALCHAQSMSEDESMRDEYMELRGGGLGWLIYTRDTLIAGLSGRQPRVRDHDVQMLRGIEMTPVELPTEGEFRRALNGDLLVWVPVIRIWDHITQMTRQFAIRFAKSEPAEGRPQGDPFDDDFLPELYKDLDATTASVNYMQAELSQFFTRKRPGYGFFQHYCRTNYLGCIFVNFLIHRGITRELESLNERLGQAYLVPLDDSINLGTSEHEERRAKLLKLKTEADGRMQKDARHLVSILWETQNSLAARTGMGILTGVPMMYPTFPVFAEILCTMPTKEEGGSDDFPLETKIEEIGWLLSAYRSIGWAWEDMADLIQYLEKQHAKFTALKFGMLAPLDPQMLGFVLTSSTPSSTGPGFYSFAPPTPDSTQSPSRSDVVSMPPDDYTNRLGGDQLAADYGSGMQADLQPLSYTHPTEVASFADSLAPVPVLMNTESITSAPSLTDPFPDLYTMVVANGYTDGIVQPGALTSPTTFNDLQQWESLLSDQVPQDWDFGHSGFSPQPGEF</sequence>
<dbReference type="Pfam" id="PF00172">
    <property type="entry name" value="Zn_clus"/>
    <property type="match status" value="1"/>
</dbReference>
<dbReference type="SMART" id="SM00066">
    <property type="entry name" value="GAL4"/>
    <property type="match status" value="1"/>
</dbReference>
<evidence type="ECO:0000313" key="5">
    <source>
        <dbReference type="Proteomes" id="UP000076842"/>
    </source>
</evidence>
<dbReference type="InterPro" id="IPR001138">
    <property type="entry name" value="Zn2Cys6_DnaBD"/>
</dbReference>
<keyword evidence="5" id="KW-1185">Reference proteome</keyword>
<dbReference type="Proteomes" id="UP000076842">
    <property type="component" value="Unassembled WGS sequence"/>
</dbReference>
<feature type="compositionally biased region" description="Polar residues" evidence="2">
    <location>
        <begin position="640"/>
        <end position="649"/>
    </location>
</feature>
<evidence type="ECO:0000256" key="1">
    <source>
        <dbReference type="ARBA" id="ARBA00023242"/>
    </source>
</evidence>
<accession>A0A165FSS3</accession>
<dbReference type="OrthoDB" id="39175at2759"/>
<evidence type="ECO:0000313" key="4">
    <source>
        <dbReference type="EMBL" id="KZT57157.1"/>
    </source>
</evidence>
<reference evidence="4 5" key="1">
    <citation type="journal article" date="2016" name="Mol. Biol. Evol.">
        <title>Comparative Genomics of Early-Diverging Mushroom-Forming Fungi Provides Insights into the Origins of Lignocellulose Decay Capabilities.</title>
        <authorList>
            <person name="Nagy L.G."/>
            <person name="Riley R."/>
            <person name="Tritt A."/>
            <person name="Adam C."/>
            <person name="Daum C."/>
            <person name="Floudas D."/>
            <person name="Sun H."/>
            <person name="Yadav J.S."/>
            <person name="Pangilinan J."/>
            <person name="Larsson K.H."/>
            <person name="Matsuura K."/>
            <person name="Barry K."/>
            <person name="Labutti K."/>
            <person name="Kuo R."/>
            <person name="Ohm R.A."/>
            <person name="Bhattacharya S.S."/>
            <person name="Shirouzu T."/>
            <person name="Yoshinaga Y."/>
            <person name="Martin F.M."/>
            <person name="Grigoriev I.V."/>
            <person name="Hibbett D.S."/>
        </authorList>
    </citation>
    <scope>NUCLEOTIDE SEQUENCE [LARGE SCALE GENOMIC DNA]</scope>
    <source>
        <strain evidence="4 5">HHB12733</strain>
    </source>
</reference>
<dbReference type="GO" id="GO:0000981">
    <property type="term" value="F:DNA-binding transcription factor activity, RNA polymerase II-specific"/>
    <property type="evidence" value="ECO:0007669"/>
    <property type="project" value="InterPro"/>
</dbReference>
<dbReference type="GO" id="GO:0008270">
    <property type="term" value="F:zinc ion binding"/>
    <property type="evidence" value="ECO:0007669"/>
    <property type="project" value="InterPro"/>
</dbReference>
<feature type="region of interest" description="Disordered" evidence="2">
    <location>
        <begin position="629"/>
        <end position="652"/>
    </location>
</feature>
<dbReference type="InterPro" id="IPR050987">
    <property type="entry name" value="AtrR-like"/>
</dbReference>
<dbReference type="PROSITE" id="PS50048">
    <property type="entry name" value="ZN2_CY6_FUNGAL_2"/>
    <property type="match status" value="1"/>
</dbReference>
<dbReference type="InterPro" id="IPR036864">
    <property type="entry name" value="Zn2-C6_fun-type_DNA-bd_sf"/>
</dbReference>
<dbReference type="AlphaFoldDB" id="A0A165FSS3"/>
<dbReference type="SUPFAM" id="SSF57701">
    <property type="entry name" value="Zn2/Cys6 DNA-binding domain"/>
    <property type="match status" value="1"/>
</dbReference>
<organism evidence="4 5">
    <name type="scientific">Calocera cornea HHB12733</name>
    <dbReference type="NCBI Taxonomy" id="1353952"/>
    <lineage>
        <taxon>Eukaryota</taxon>
        <taxon>Fungi</taxon>
        <taxon>Dikarya</taxon>
        <taxon>Basidiomycota</taxon>
        <taxon>Agaricomycotina</taxon>
        <taxon>Dacrymycetes</taxon>
        <taxon>Dacrymycetales</taxon>
        <taxon>Dacrymycetaceae</taxon>
        <taxon>Calocera</taxon>
    </lineage>
</organism>
<dbReference type="STRING" id="1353952.A0A165FSS3"/>
<name>A0A165FSS3_9BASI</name>
<proteinExistence type="predicted"/>
<dbReference type="EMBL" id="KV423967">
    <property type="protein sequence ID" value="KZT57157.1"/>
    <property type="molecule type" value="Genomic_DNA"/>
</dbReference>
<feature type="domain" description="Zn(2)-C6 fungal-type" evidence="3">
    <location>
        <begin position="14"/>
        <end position="46"/>
    </location>
</feature>
<evidence type="ECO:0000259" key="3">
    <source>
        <dbReference type="PROSITE" id="PS50048"/>
    </source>
</evidence>
<dbReference type="PROSITE" id="PS00463">
    <property type="entry name" value="ZN2_CY6_FUNGAL_1"/>
    <property type="match status" value="1"/>
</dbReference>
<dbReference type="Gene3D" id="4.10.240.10">
    <property type="entry name" value="Zn(2)-C6 fungal-type DNA-binding domain"/>
    <property type="match status" value="1"/>
</dbReference>
<evidence type="ECO:0000256" key="2">
    <source>
        <dbReference type="SAM" id="MobiDB-lite"/>
    </source>
</evidence>
<protein>
    <recommendedName>
        <fullName evidence="3">Zn(2)-C6 fungal-type domain-containing protein</fullName>
    </recommendedName>
</protein>
<dbReference type="InParanoid" id="A0A165FSS3"/>
<gene>
    <name evidence="4" type="ORF">CALCODRAFT_496457</name>
</gene>
<keyword evidence="1" id="KW-0539">Nucleus</keyword>
<dbReference type="PANTHER" id="PTHR46910:SF1">
    <property type="entry name" value="MISCELLANEOUS ZN(II)2CYS6 TRANSCRIPTION FACTOR (EUROFUNG)-RELATED"/>
    <property type="match status" value="1"/>
</dbReference>
<dbReference type="CDD" id="cd00067">
    <property type="entry name" value="GAL4"/>
    <property type="match status" value="1"/>
</dbReference>
<dbReference type="PANTHER" id="PTHR46910">
    <property type="entry name" value="TRANSCRIPTION FACTOR PDR1"/>
    <property type="match status" value="1"/>
</dbReference>